<dbReference type="PANTHER" id="PTHR43711:SF1">
    <property type="entry name" value="HISTIDINE KINASE 1"/>
    <property type="match status" value="1"/>
</dbReference>
<evidence type="ECO:0000256" key="2">
    <source>
        <dbReference type="ARBA" id="ARBA00012438"/>
    </source>
</evidence>
<dbReference type="Proteomes" id="UP001324634">
    <property type="component" value="Chromosome"/>
</dbReference>
<dbReference type="Pfam" id="PF00512">
    <property type="entry name" value="HisKA"/>
    <property type="match status" value="1"/>
</dbReference>
<dbReference type="InterPro" id="IPR036890">
    <property type="entry name" value="HATPase_C_sf"/>
</dbReference>
<keyword evidence="3" id="KW-0597">Phosphoprotein</keyword>
<proteinExistence type="predicted"/>
<accession>A0AAX4HK24</accession>
<dbReference type="InterPro" id="IPR050736">
    <property type="entry name" value="Sensor_HK_Regulatory"/>
</dbReference>
<keyword evidence="5 8" id="KW-0418">Kinase</keyword>
<dbReference type="InterPro" id="IPR003594">
    <property type="entry name" value="HATPase_dom"/>
</dbReference>
<keyword evidence="6" id="KW-0902">Two-component regulatory system</keyword>
<dbReference type="PROSITE" id="PS50109">
    <property type="entry name" value="HIS_KIN"/>
    <property type="match status" value="1"/>
</dbReference>
<evidence type="ECO:0000313" key="8">
    <source>
        <dbReference type="EMBL" id="WPU63577.1"/>
    </source>
</evidence>
<dbReference type="KEGG" id="psti:SOO65_12845"/>
<comment type="catalytic activity">
    <reaction evidence="1">
        <text>ATP + protein L-histidine = ADP + protein N-phospho-L-histidine.</text>
        <dbReference type="EC" id="2.7.13.3"/>
    </reaction>
</comment>
<evidence type="ECO:0000256" key="3">
    <source>
        <dbReference type="ARBA" id="ARBA00022553"/>
    </source>
</evidence>
<dbReference type="Pfam" id="PF02518">
    <property type="entry name" value="HATPase_c"/>
    <property type="match status" value="1"/>
</dbReference>
<name>A0AAX4HK24_9BACT</name>
<dbReference type="EMBL" id="CP139487">
    <property type="protein sequence ID" value="WPU63577.1"/>
    <property type="molecule type" value="Genomic_DNA"/>
</dbReference>
<keyword evidence="9" id="KW-1185">Reference proteome</keyword>
<sequence length="352" mass="39375">MGKKVREEVPLTNSIDTPVLIDTLPSFLDNIAEAVSVNHIKPTANAFNNIATEHGGERARLTAYNHRHLIREYQLLRWVLIETLEEAMQVEKTAITIIHASIDEAIQQAATSFSLVQERLREQYMATLSHDMKTPLSSITMASGILLRQSQDPSVLKQASKIKHSANRLNQMIEDLLDLTSVNMNGRLKLKLEQCDVYEISEEVMDEIEFNAKNKRLILTGEKVQGLWDRSYLKRAIENLISNAIKYGDKDSSITIKISTTFGRMTWTIHNEGSPIPLEERECIFQVFRRAEAAKSGRAQGWGLGLPLVRAVCESHGGSIGVDSSSETGTTFIIDIPIDSSPYQQAPALPMM</sequence>
<reference evidence="8 9" key="1">
    <citation type="submission" date="2023-11" db="EMBL/GenBank/DDBJ databases">
        <title>Peredibacter starrii A3.12.</title>
        <authorList>
            <person name="Mitchell R.J."/>
        </authorList>
    </citation>
    <scope>NUCLEOTIDE SEQUENCE [LARGE SCALE GENOMIC DNA]</scope>
    <source>
        <strain evidence="8 9">A3.12</strain>
    </source>
</reference>
<dbReference type="Gene3D" id="1.10.287.130">
    <property type="match status" value="1"/>
</dbReference>
<keyword evidence="4" id="KW-0808">Transferase</keyword>
<evidence type="ECO:0000256" key="4">
    <source>
        <dbReference type="ARBA" id="ARBA00022679"/>
    </source>
</evidence>
<dbReference type="InterPro" id="IPR005467">
    <property type="entry name" value="His_kinase_dom"/>
</dbReference>
<dbReference type="InterPro" id="IPR004358">
    <property type="entry name" value="Sig_transdc_His_kin-like_C"/>
</dbReference>
<evidence type="ECO:0000256" key="1">
    <source>
        <dbReference type="ARBA" id="ARBA00000085"/>
    </source>
</evidence>
<dbReference type="InterPro" id="IPR036097">
    <property type="entry name" value="HisK_dim/P_sf"/>
</dbReference>
<dbReference type="GO" id="GO:0000155">
    <property type="term" value="F:phosphorelay sensor kinase activity"/>
    <property type="evidence" value="ECO:0007669"/>
    <property type="project" value="InterPro"/>
</dbReference>
<organism evidence="8 9">
    <name type="scientific">Peredibacter starrii</name>
    <dbReference type="NCBI Taxonomy" id="28202"/>
    <lineage>
        <taxon>Bacteria</taxon>
        <taxon>Pseudomonadati</taxon>
        <taxon>Bdellovibrionota</taxon>
        <taxon>Bacteriovoracia</taxon>
        <taxon>Bacteriovoracales</taxon>
        <taxon>Bacteriovoracaceae</taxon>
        <taxon>Peredibacter</taxon>
    </lineage>
</organism>
<dbReference type="InterPro" id="IPR003661">
    <property type="entry name" value="HisK_dim/P_dom"/>
</dbReference>
<evidence type="ECO:0000256" key="5">
    <source>
        <dbReference type="ARBA" id="ARBA00022777"/>
    </source>
</evidence>
<dbReference type="SUPFAM" id="SSF55874">
    <property type="entry name" value="ATPase domain of HSP90 chaperone/DNA topoisomerase II/histidine kinase"/>
    <property type="match status" value="1"/>
</dbReference>
<evidence type="ECO:0000259" key="7">
    <source>
        <dbReference type="PROSITE" id="PS50109"/>
    </source>
</evidence>
<feature type="domain" description="Histidine kinase" evidence="7">
    <location>
        <begin position="127"/>
        <end position="340"/>
    </location>
</feature>
<dbReference type="CDD" id="cd00082">
    <property type="entry name" value="HisKA"/>
    <property type="match status" value="1"/>
</dbReference>
<dbReference type="RefSeq" id="WP_321390526.1">
    <property type="nucleotide sequence ID" value="NZ_CP139487.1"/>
</dbReference>
<gene>
    <name evidence="8" type="ORF">SOO65_12845</name>
</gene>
<dbReference type="SUPFAM" id="SSF47384">
    <property type="entry name" value="Homodimeric domain of signal transducing histidine kinase"/>
    <property type="match status" value="1"/>
</dbReference>
<dbReference type="AlphaFoldDB" id="A0AAX4HK24"/>
<dbReference type="PANTHER" id="PTHR43711">
    <property type="entry name" value="TWO-COMPONENT HISTIDINE KINASE"/>
    <property type="match status" value="1"/>
</dbReference>
<evidence type="ECO:0000256" key="6">
    <source>
        <dbReference type="ARBA" id="ARBA00023012"/>
    </source>
</evidence>
<dbReference type="PRINTS" id="PR00344">
    <property type="entry name" value="BCTRLSENSOR"/>
</dbReference>
<dbReference type="Gene3D" id="3.30.565.10">
    <property type="entry name" value="Histidine kinase-like ATPase, C-terminal domain"/>
    <property type="match status" value="1"/>
</dbReference>
<dbReference type="CDD" id="cd00075">
    <property type="entry name" value="HATPase"/>
    <property type="match status" value="1"/>
</dbReference>
<dbReference type="EC" id="2.7.13.3" evidence="2"/>
<dbReference type="SMART" id="SM00387">
    <property type="entry name" value="HATPase_c"/>
    <property type="match status" value="1"/>
</dbReference>
<evidence type="ECO:0000313" key="9">
    <source>
        <dbReference type="Proteomes" id="UP001324634"/>
    </source>
</evidence>
<dbReference type="SMART" id="SM00388">
    <property type="entry name" value="HisKA"/>
    <property type="match status" value="1"/>
</dbReference>
<protein>
    <recommendedName>
        <fullName evidence="2">histidine kinase</fullName>
        <ecNumber evidence="2">2.7.13.3</ecNumber>
    </recommendedName>
</protein>